<dbReference type="SUPFAM" id="SSF56300">
    <property type="entry name" value="Metallo-dependent phosphatases"/>
    <property type="match status" value="1"/>
</dbReference>
<dbReference type="STRING" id="595536.GCA_000178815_04080"/>
<keyword evidence="1" id="KW-0732">Signal</keyword>
<protein>
    <recommendedName>
        <fullName evidence="2">Calcineurin-like phosphoesterase domain-containing protein</fullName>
    </recommendedName>
</protein>
<feature type="chain" id="PRO_5013877754" description="Calcineurin-like phosphoesterase domain-containing protein" evidence="1">
    <location>
        <begin position="24"/>
        <end position="368"/>
    </location>
</feature>
<dbReference type="AlphaFoldDB" id="A0A2D2D5D3"/>
<organism evidence="3 4">
    <name type="scientific">Methylosinus trichosporium (strain ATCC 35070 / NCIMB 11131 / UNIQEM 75 / OB3b)</name>
    <dbReference type="NCBI Taxonomy" id="595536"/>
    <lineage>
        <taxon>Bacteria</taxon>
        <taxon>Pseudomonadati</taxon>
        <taxon>Pseudomonadota</taxon>
        <taxon>Alphaproteobacteria</taxon>
        <taxon>Hyphomicrobiales</taxon>
        <taxon>Methylocystaceae</taxon>
        <taxon>Methylosinus</taxon>
    </lineage>
</organism>
<dbReference type="InterPro" id="IPR004843">
    <property type="entry name" value="Calcineurin-like_PHP"/>
</dbReference>
<name>A0A2D2D5D3_METT3</name>
<dbReference type="EMBL" id="CP023737">
    <property type="protein sequence ID" value="ATQ70237.1"/>
    <property type="molecule type" value="Genomic_DNA"/>
</dbReference>
<proteinExistence type="predicted"/>
<sequence length="368" mass="39648">MHAKRFSITLAAALLAAGVSATAAEKVITPQIVNSSKTTIAVFGDWPYNTNLLNNANLLLDSINSDPDVKLVMHVGDIHSGSAPCTSADILPPIQTSVPGWNQQIYAIFQKFHAPVVYTPGDNEWTDCHKTKAGAAGDPLKELDSIRSLFFARPGHTLGLADREVFSQADYASVPADAAYVENLIWMDAKTVFVTLNLPGSNNDGLKWGTFENLEARKAEVKARTAADTRWLQAAFRLANKEKATGVVIGVQADMWDLSAVAAGGDGLNHYTTLVKELARLTLAFNKPVLLINGDSHVYGTDHPLANPTSLHGKIHNAAPTPNLTRVTVQGSTTKPAEWLKLTIDPSKSMPFSWVNVPFCIDPLGACQ</sequence>
<dbReference type="Pfam" id="PF00149">
    <property type="entry name" value="Metallophos"/>
    <property type="match status" value="1"/>
</dbReference>
<dbReference type="Proteomes" id="UP000230709">
    <property type="component" value="Chromosome"/>
</dbReference>
<keyword evidence="4" id="KW-1185">Reference proteome</keyword>
<evidence type="ECO:0000313" key="3">
    <source>
        <dbReference type="EMBL" id="ATQ70237.1"/>
    </source>
</evidence>
<evidence type="ECO:0000256" key="1">
    <source>
        <dbReference type="SAM" id="SignalP"/>
    </source>
</evidence>
<gene>
    <name evidence="3" type="ORF">CQW49_05390</name>
</gene>
<dbReference type="RefSeq" id="WP_003608820.1">
    <property type="nucleotide sequence ID" value="NZ_ADVE02000001.1"/>
</dbReference>
<evidence type="ECO:0000259" key="2">
    <source>
        <dbReference type="Pfam" id="PF00149"/>
    </source>
</evidence>
<dbReference type="GO" id="GO:0016787">
    <property type="term" value="F:hydrolase activity"/>
    <property type="evidence" value="ECO:0007669"/>
    <property type="project" value="InterPro"/>
</dbReference>
<dbReference type="KEGG" id="mtw:CQW49_05390"/>
<evidence type="ECO:0000313" key="4">
    <source>
        <dbReference type="Proteomes" id="UP000230709"/>
    </source>
</evidence>
<reference evidence="4" key="1">
    <citation type="submission" date="2017-10" db="EMBL/GenBank/DDBJ databases">
        <title>Completed PacBio SMRT sequence of Methylosinus trichosporium OB3b reveals presence of a third large plasmid.</title>
        <authorList>
            <person name="Charles T.C."/>
            <person name="Lynch M.D.J."/>
            <person name="Heil J.R."/>
            <person name="Cheng J."/>
        </authorList>
    </citation>
    <scope>NUCLEOTIDE SEQUENCE [LARGE SCALE GENOMIC DNA]</scope>
    <source>
        <strain evidence="4">OB3b</strain>
    </source>
</reference>
<feature type="signal peptide" evidence="1">
    <location>
        <begin position="1"/>
        <end position="23"/>
    </location>
</feature>
<accession>A0A2D2D5D3</accession>
<dbReference type="InterPro" id="IPR029052">
    <property type="entry name" value="Metallo-depent_PP-like"/>
</dbReference>
<feature type="domain" description="Calcineurin-like phosphoesterase" evidence="2">
    <location>
        <begin position="39"/>
        <end position="140"/>
    </location>
</feature>